<comment type="similarity">
    <text evidence="2">Belongs to the EamA transporter family.</text>
</comment>
<keyword evidence="3 6" id="KW-0812">Transmembrane</keyword>
<sequence length="299" mass="32682">MVKKGLIYALLSAVLLSTMNLFVKMLGTSMPSGEIAFFRGFIGTIAVLSVMAYKRIPFSKEDRGLLVMRGLYGGFGMVCNFIALVHMKMSDATILFQTSGIFVLIFSAVFLKEGVPKGAGKWLLVIFAAVMVMVNPFQYETFTWYALVALLGAALSAAAYATIRSISKHGKHSNFEIMTYFLVTGMMAGLVTTDNFVMPQGDQWWLILVIGGITVVAQFFLTGAFVTTNAVVAQFLQYIGVFISSFYGYLFFDESLSITTVCAGIAMFIASVMLGRLKEQAGPIREPKVVAERLAVTPK</sequence>
<feature type="transmembrane region" description="Helical" evidence="6">
    <location>
        <begin position="204"/>
        <end position="228"/>
    </location>
</feature>
<feature type="transmembrane region" description="Helical" evidence="6">
    <location>
        <begin position="5"/>
        <end position="23"/>
    </location>
</feature>
<evidence type="ECO:0000313" key="8">
    <source>
        <dbReference type="EMBL" id="MDV5088532.1"/>
    </source>
</evidence>
<dbReference type="PANTHER" id="PTHR22911:SF6">
    <property type="entry name" value="SOLUTE CARRIER FAMILY 35 MEMBER G1"/>
    <property type="match status" value="1"/>
</dbReference>
<comment type="caution">
    <text evidence="8">The sequence shown here is derived from an EMBL/GenBank/DDBJ whole genome shotgun (WGS) entry which is preliminary data.</text>
</comment>
<gene>
    <name evidence="8" type="ORF">RVY80_06725</name>
</gene>
<comment type="subcellular location">
    <subcellularLocation>
        <location evidence="1">Membrane</location>
        <topology evidence="1">Multi-pass membrane protein</topology>
    </subcellularLocation>
</comment>
<evidence type="ECO:0000256" key="1">
    <source>
        <dbReference type="ARBA" id="ARBA00004141"/>
    </source>
</evidence>
<feature type="transmembrane region" description="Helical" evidence="6">
    <location>
        <begin position="122"/>
        <end position="138"/>
    </location>
</feature>
<dbReference type="EMBL" id="JAWJZB010000007">
    <property type="protein sequence ID" value="MDV5088532.1"/>
    <property type="molecule type" value="Genomic_DNA"/>
</dbReference>
<dbReference type="Pfam" id="PF00892">
    <property type="entry name" value="EamA"/>
    <property type="match status" value="2"/>
</dbReference>
<dbReference type="RefSeq" id="WP_317330025.1">
    <property type="nucleotide sequence ID" value="NZ_JAWJZA010000006.1"/>
</dbReference>
<organism evidence="8 9">
    <name type="scientific">Veillonella absiana</name>
    <dbReference type="NCBI Taxonomy" id="3079305"/>
    <lineage>
        <taxon>Bacteria</taxon>
        <taxon>Bacillati</taxon>
        <taxon>Bacillota</taxon>
        <taxon>Negativicutes</taxon>
        <taxon>Veillonellales</taxon>
        <taxon>Veillonellaceae</taxon>
        <taxon>Veillonella</taxon>
    </lineage>
</organism>
<dbReference type="InterPro" id="IPR000620">
    <property type="entry name" value="EamA_dom"/>
</dbReference>
<feature type="transmembrane region" description="Helical" evidence="6">
    <location>
        <begin position="144"/>
        <end position="163"/>
    </location>
</feature>
<reference evidence="8 9" key="1">
    <citation type="submission" date="2023-10" db="EMBL/GenBank/DDBJ databases">
        <title>Veillonella sp. nov., isolated from a pig farm feces dump.</title>
        <authorList>
            <person name="Chang Y.-H."/>
        </authorList>
    </citation>
    <scope>NUCLEOTIDE SEQUENCE [LARGE SCALE GENOMIC DNA]</scope>
    <source>
        <strain evidence="8 9">YH-vei2233</strain>
    </source>
</reference>
<feature type="transmembrane region" description="Helical" evidence="6">
    <location>
        <begin position="65"/>
        <end position="86"/>
    </location>
</feature>
<evidence type="ECO:0000256" key="5">
    <source>
        <dbReference type="ARBA" id="ARBA00023136"/>
    </source>
</evidence>
<evidence type="ECO:0000313" key="9">
    <source>
        <dbReference type="Proteomes" id="UP001272515"/>
    </source>
</evidence>
<keyword evidence="5 6" id="KW-0472">Membrane</keyword>
<name>A0ABU3ZA18_9FIRM</name>
<feature type="transmembrane region" description="Helical" evidence="6">
    <location>
        <begin position="175"/>
        <end position="192"/>
    </location>
</feature>
<proteinExistence type="inferred from homology"/>
<evidence type="ECO:0000256" key="6">
    <source>
        <dbReference type="SAM" id="Phobius"/>
    </source>
</evidence>
<keyword evidence="9" id="KW-1185">Reference proteome</keyword>
<keyword evidence="4 6" id="KW-1133">Transmembrane helix</keyword>
<feature type="transmembrane region" description="Helical" evidence="6">
    <location>
        <begin position="235"/>
        <end position="252"/>
    </location>
</feature>
<protein>
    <submittedName>
        <fullName evidence="8">DMT family transporter</fullName>
    </submittedName>
</protein>
<feature type="domain" description="EamA" evidence="7">
    <location>
        <begin position="147"/>
        <end position="274"/>
    </location>
</feature>
<feature type="transmembrane region" description="Helical" evidence="6">
    <location>
        <begin position="92"/>
        <end position="110"/>
    </location>
</feature>
<dbReference type="Proteomes" id="UP001272515">
    <property type="component" value="Unassembled WGS sequence"/>
</dbReference>
<accession>A0ABU3ZA18</accession>
<dbReference type="InterPro" id="IPR037185">
    <property type="entry name" value="EmrE-like"/>
</dbReference>
<evidence type="ECO:0000259" key="7">
    <source>
        <dbReference type="Pfam" id="PF00892"/>
    </source>
</evidence>
<dbReference type="SUPFAM" id="SSF103481">
    <property type="entry name" value="Multidrug resistance efflux transporter EmrE"/>
    <property type="match status" value="2"/>
</dbReference>
<feature type="transmembrane region" description="Helical" evidence="6">
    <location>
        <begin position="258"/>
        <end position="277"/>
    </location>
</feature>
<evidence type="ECO:0000256" key="2">
    <source>
        <dbReference type="ARBA" id="ARBA00007362"/>
    </source>
</evidence>
<feature type="transmembrane region" description="Helical" evidence="6">
    <location>
        <begin position="35"/>
        <end position="53"/>
    </location>
</feature>
<evidence type="ECO:0000256" key="3">
    <source>
        <dbReference type="ARBA" id="ARBA00022692"/>
    </source>
</evidence>
<evidence type="ECO:0000256" key="4">
    <source>
        <dbReference type="ARBA" id="ARBA00022989"/>
    </source>
</evidence>
<dbReference type="PANTHER" id="PTHR22911">
    <property type="entry name" value="ACYL-MALONYL CONDENSING ENZYME-RELATED"/>
    <property type="match status" value="1"/>
</dbReference>
<feature type="domain" description="EamA" evidence="7">
    <location>
        <begin position="4"/>
        <end position="134"/>
    </location>
</feature>